<evidence type="ECO:0000313" key="12">
    <source>
        <dbReference type="EMBL" id="KAH9328942.1"/>
    </source>
</evidence>
<feature type="non-terminal residue" evidence="12">
    <location>
        <position position="1"/>
    </location>
</feature>
<dbReference type="Pfam" id="PF07714">
    <property type="entry name" value="PK_Tyr_Ser-Thr"/>
    <property type="match status" value="1"/>
</dbReference>
<dbReference type="InterPro" id="IPR000719">
    <property type="entry name" value="Prot_kinase_dom"/>
</dbReference>
<feature type="compositionally biased region" description="Basic and acidic residues" evidence="10">
    <location>
        <begin position="436"/>
        <end position="447"/>
    </location>
</feature>
<dbReference type="InterPro" id="IPR008271">
    <property type="entry name" value="Ser/Thr_kinase_AS"/>
</dbReference>
<dbReference type="GO" id="GO:0004672">
    <property type="term" value="F:protein kinase activity"/>
    <property type="evidence" value="ECO:0007669"/>
    <property type="project" value="InterPro"/>
</dbReference>
<evidence type="ECO:0000259" key="11">
    <source>
        <dbReference type="PROSITE" id="PS50011"/>
    </source>
</evidence>
<dbReference type="PROSITE" id="PS00108">
    <property type="entry name" value="PROTEIN_KINASE_ST"/>
    <property type="match status" value="1"/>
</dbReference>
<name>A0AA38LPP9_TAXCH</name>
<comment type="catalytic activity">
    <reaction evidence="8">
        <text>L-threonyl-[protein] + ATP = O-phospho-L-threonyl-[protein] + ADP + H(+)</text>
        <dbReference type="Rhea" id="RHEA:46608"/>
        <dbReference type="Rhea" id="RHEA-COMP:11060"/>
        <dbReference type="Rhea" id="RHEA-COMP:11605"/>
        <dbReference type="ChEBI" id="CHEBI:15378"/>
        <dbReference type="ChEBI" id="CHEBI:30013"/>
        <dbReference type="ChEBI" id="CHEBI:30616"/>
        <dbReference type="ChEBI" id="CHEBI:61977"/>
        <dbReference type="ChEBI" id="CHEBI:456216"/>
        <dbReference type="EC" id="2.7.11.1"/>
    </reaction>
</comment>
<dbReference type="InterPro" id="IPR001611">
    <property type="entry name" value="Leu-rich_rpt"/>
</dbReference>
<comment type="subcellular location">
    <subcellularLocation>
        <location evidence="1">Membrane</location>
        <topology evidence="1">Single-pass membrane protein</topology>
    </subcellularLocation>
</comment>
<evidence type="ECO:0000256" key="8">
    <source>
        <dbReference type="ARBA" id="ARBA00047899"/>
    </source>
</evidence>
<keyword evidence="6" id="KW-1133">Transmembrane helix</keyword>
<dbReference type="GO" id="GO:0016020">
    <property type="term" value="C:membrane"/>
    <property type="evidence" value="ECO:0007669"/>
    <property type="project" value="UniProtKB-SubCell"/>
</dbReference>
<dbReference type="InterPro" id="IPR011009">
    <property type="entry name" value="Kinase-like_dom_sf"/>
</dbReference>
<proteinExistence type="predicted"/>
<dbReference type="SMART" id="SM00220">
    <property type="entry name" value="S_TKc"/>
    <property type="match status" value="1"/>
</dbReference>
<reference evidence="12 13" key="1">
    <citation type="journal article" date="2021" name="Nat. Plants">
        <title>The Taxus genome provides insights into paclitaxel biosynthesis.</title>
        <authorList>
            <person name="Xiong X."/>
            <person name="Gou J."/>
            <person name="Liao Q."/>
            <person name="Li Y."/>
            <person name="Zhou Q."/>
            <person name="Bi G."/>
            <person name="Li C."/>
            <person name="Du R."/>
            <person name="Wang X."/>
            <person name="Sun T."/>
            <person name="Guo L."/>
            <person name="Liang H."/>
            <person name="Lu P."/>
            <person name="Wu Y."/>
            <person name="Zhang Z."/>
            <person name="Ro D.K."/>
            <person name="Shang Y."/>
            <person name="Huang S."/>
            <person name="Yan J."/>
        </authorList>
    </citation>
    <scope>NUCLEOTIDE SEQUENCE [LARGE SCALE GENOMIC DNA]</scope>
    <source>
        <strain evidence="12">Ta-2019</strain>
    </source>
</reference>
<evidence type="ECO:0000256" key="3">
    <source>
        <dbReference type="ARBA" id="ARBA00022614"/>
    </source>
</evidence>
<evidence type="ECO:0000256" key="9">
    <source>
        <dbReference type="ARBA" id="ARBA00048679"/>
    </source>
</evidence>
<keyword evidence="5" id="KW-0677">Repeat</keyword>
<dbReference type="SUPFAM" id="SSF56112">
    <property type="entry name" value="Protein kinase-like (PK-like)"/>
    <property type="match status" value="1"/>
</dbReference>
<protein>
    <recommendedName>
        <fullName evidence="2">non-specific serine/threonine protein kinase</fullName>
        <ecNumber evidence="2">2.7.11.1</ecNumber>
    </recommendedName>
</protein>
<accession>A0AA38LPP9</accession>
<evidence type="ECO:0000313" key="13">
    <source>
        <dbReference type="Proteomes" id="UP000824469"/>
    </source>
</evidence>
<evidence type="ECO:0000256" key="5">
    <source>
        <dbReference type="ARBA" id="ARBA00022737"/>
    </source>
</evidence>
<dbReference type="OMA" id="YPDANAN"/>
<dbReference type="PANTHER" id="PTHR45631:SF68">
    <property type="entry name" value="REPEAT FAMILY PROTEIN, PUTATIVE, EXPRESSED-RELATED"/>
    <property type="match status" value="1"/>
</dbReference>
<dbReference type="InterPro" id="IPR001245">
    <property type="entry name" value="Ser-Thr/Tyr_kinase_cat_dom"/>
</dbReference>
<dbReference type="Gene3D" id="1.10.510.10">
    <property type="entry name" value="Transferase(Phosphotransferase) domain 1"/>
    <property type="match status" value="1"/>
</dbReference>
<dbReference type="EMBL" id="JAHRHJ020000001">
    <property type="protein sequence ID" value="KAH9328942.1"/>
    <property type="molecule type" value="Genomic_DNA"/>
</dbReference>
<dbReference type="Pfam" id="PF00560">
    <property type="entry name" value="LRR_1"/>
    <property type="match status" value="1"/>
</dbReference>
<evidence type="ECO:0000256" key="10">
    <source>
        <dbReference type="SAM" id="MobiDB-lite"/>
    </source>
</evidence>
<keyword evidence="13" id="KW-1185">Reference proteome</keyword>
<dbReference type="Proteomes" id="UP000824469">
    <property type="component" value="Unassembled WGS sequence"/>
</dbReference>
<comment type="catalytic activity">
    <reaction evidence="9">
        <text>L-seryl-[protein] + ATP = O-phospho-L-seryl-[protein] + ADP + H(+)</text>
        <dbReference type="Rhea" id="RHEA:17989"/>
        <dbReference type="Rhea" id="RHEA-COMP:9863"/>
        <dbReference type="Rhea" id="RHEA-COMP:11604"/>
        <dbReference type="ChEBI" id="CHEBI:15378"/>
        <dbReference type="ChEBI" id="CHEBI:29999"/>
        <dbReference type="ChEBI" id="CHEBI:30616"/>
        <dbReference type="ChEBI" id="CHEBI:83421"/>
        <dbReference type="ChEBI" id="CHEBI:456216"/>
        <dbReference type="EC" id="2.7.11.1"/>
    </reaction>
</comment>
<dbReference type="PANTHER" id="PTHR45631">
    <property type="entry name" value="OS07G0107800 PROTEIN-RELATED"/>
    <property type="match status" value="1"/>
</dbReference>
<keyword evidence="3" id="KW-0433">Leucine-rich repeat</keyword>
<evidence type="ECO:0000256" key="4">
    <source>
        <dbReference type="ARBA" id="ARBA00022692"/>
    </source>
</evidence>
<dbReference type="InterPro" id="IPR024788">
    <property type="entry name" value="Malectin-like_Carb-bd_dom"/>
</dbReference>
<evidence type="ECO:0000256" key="6">
    <source>
        <dbReference type="ARBA" id="ARBA00022989"/>
    </source>
</evidence>
<organism evidence="12 13">
    <name type="scientific">Taxus chinensis</name>
    <name type="common">Chinese yew</name>
    <name type="synonym">Taxus wallichiana var. chinensis</name>
    <dbReference type="NCBI Taxonomy" id="29808"/>
    <lineage>
        <taxon>Eukaryota</taxon>
        <taxon>Viridiplantae</taxon>
        <taxon>Streptophyta</taxon>
        <taxon>Embryophyta</taxon>
        <taxon>Tracheophyta</taxon>
        <taxon>Spermatophyta</taxon>
        <taxon>Pinopsida</taxon>
        <taxon>Pinidae</taxon>
        <taxon>Conifers II</taxon>
        <taxon>Cupressales</taxon>
        <taxon>Taxaceae</taxon>
        <taxon>Taxus</taxon>
    </lineage>
</organism>
<sequence>FISLDCGGGVNEVYNDTRGIQWVSNNLFIESGESKVLQIPNGEVLDKEMQWLRSFPQGVQNCYNLPTMMGNKYIVRASFLYGNYDGLQSQPQFELLIDVNHWDDVAINNTWDNIVKESISMARTTSISVCLACSTADNPFISSLELRPIKPSMYLLVNYTTSLIGMERGNWGALLGSSIRYPDDEYDRIWSAEAIGKYVVNINTTSKIDILDTEMPSSVLSTAVGTLNRTFNKFYWEQNIEQSGDYYFAMSFAELQQNTNDIREFNIYIGGIIWYMNLQPSYLTATLIRSVRGYTVIRTGTWTFSLEATNRSTLTPIINAWEMDLSKNNLSGSIPEDLVHLSNLKELNLADNKLSGSVPAGLTDRQQKGNLNLSIYGNNMDCESNACNGPLKRHKKKNVVVWVFIASVAAVATLECSNTGFDQMDEIKQPHSTPKHNRDNPIRKDRNNAYACGSCENRRKPIIQLSRGHNSSEKRLDWETRIKIALDTAQGLEYLHMGCKPGIIHRDVKTSNILLNDRMEAKVADFGLSKTGPLEGATHISTLVKGTTGYLDPEYYTTHRLTEKSDVFSFGVVLLEIISGRRPLPSTGEEGYISSWETTMRIQKETKCYWCHHKNKHAVINDDDDFVVNGRCWIFC</sequence>
<keyword evidence="4" id="KW-0812">Transmembrane</keyword>
<evidence type="ECO:0000256" key="7">
    <source>
        <dbReference type="ARBA" id="ARBA00023136"/>
    </source>
</evidence>
<dbReference type="InterPro" id="IPR032675">
    <property type="entry name" value="LRR_dom_sf"/>
</dbReference>
<gene>
    <name evidence="12" type="ORF">KI387_001050</name>
</gene>
<dbReference type="PROSITE" id="PS50011">
    <property type="entry name" value="PROTEIN_KINASE_DOM"/>
    <property type="match status" value="1"/>
</dbReference>
<comment type="caution">
    <text evidence="12">The sequence shown here is derived from an EMBL/GenBank/DDBJ whole genome shotgun (WGS) entry which is preliminary data.</text>
</comment>
<dbReference type="AlphaFoldDB" id="A0AA38LPP9"/>
<dbReference type="Gene3D" id="3.80.10.10">
    <property type="entry name" value="Ribonuclease Inhibitor"/>
    <property type="match status" value="1"/>
</dbReference>
<evidence type="ECO:0000256" key="1">
    <source>
        <dbReference type="ARBA" id="ARBA00004167"/>
    </source>
</evidence>
<keyword evidence="7" id="KW-0472">Membrane</keyword>
<evidence type="ECO:0000256" key="2">
    <source>
        <dbReference type="ARBA" id="ARBA00012513"/>
    </source>
</evidence>
<feature type="domain" description="Protein kinase" evidence="11">
    <location>
        <begin position="291"/>
        <end position="636"/>
    </location>
</feature>
<dbReference type="Pfam" id="PF12819">
    <property type="entry name" value="Malectin_like"/>
    <property type="match status" value="1"/>
</dbReference>
<dbReference type="SUPFAM" id="SSF52058">
    <property type="entry name" value="L domain-like"/>
    <property type="match status" value="1"/>
</dbReference>
<dbReference type="EC" id="2.7.11.1" evidence="2"/>
<dbReference type="GO" id="GO:0005524">
    <property type="term" value="F:ATP binding"/>
    <property type="evidence" value="ECO:0007669"/>
    <property type="project" value="InterPro"/>
</dbReference>
<feature type="region of interest" description="Disordered" evidence="10">
    <location>
        <begin position="425"/>
        <end position="448"/>
    </location>
</feature>